<feature type="region of interest" description="Disordered" evidence="1">
    <location>
        <begin position="194"/>
        <end position="215"/>
    </location>
</feature>
<dbReference type="Proteomes" id="UP000184330">
    <property type="component" value="Unassembled WGS sequence"/>
</dbReference>
<dbReference type="OrthoDB" id="10664491at2759"/>
<sequence length="788" mass="89274">MSTERVETAKEVSVETGTSHAVMAGTTSNEWDIMIGMENLTPEMAAGTNSVTHTSSDEVSPHLIDAGYISGKPNEDEVVDHLDLDQAIRRNFLDSGFIDESFFDGEPFDEQDSDDTIRQRILDSRYFDESYFQDELDDHLESESGTVSENRIEMTWLESVTPDKTRSSRESMERNEIRAKRIYPPNTRSWVGVYQGAQHGSSPPPPPPNGGPGYVDGSQFHNWYQQLGAGFCGSQPAQDVDGDIQPPPPPLLCWKNNPTLDNTRLLRRDKQLKEQTSYDSYPYKDRKVQFWSQVEYTSDPRPERPGKRALLAHEVRLLKRFFPIAKPSTPHLSTNEELEIWFDSWAIVSYNEDLYKSWERFRNENSTAAEKSLYGQSVDEHEAAVANFPIAMRAWNKHNNVSARHDSNLKAAQEAQIEEWGETEEGKREKWRLHGLNAKDAAEVATWLKPMRDQRLQAKLVKNKSRITQKRGMLKRLRKEINIDWTLLGLVKAQDSQQKIGQAASKTDQSRYPTEVESSQSGNTCGEKGHARGQALGTMSEPLTFQDPAAHPTQPWPVPANLDTVANDPVPRMHLPENPHPVSANAQGPLLYHYMPNEGHTSIPSAPNKDPSKQSAAVMQASSIGWENSISDADYAFANLNAEDTQYLSIFAETRILPLNLQNISYTSTGDSDPLSLSDIPQTLQKSEIPQKPEPRKPLDHEIRLLGAFYTVLNPLDSIPGTDTDLQNWWGSKKQDEDIWTQWNNFVEKRETEDEKTLRYEAIANHQMLNADYRREVRVLEIMRTAGA</sequence>
<protein>
    <submittedName>
        <fullName evidence="2">Uncharacterized protein</fullName>
    </submittedName>
</protein>
<proteinExistence type="predicted"/>
<reference evidence="2 3" key="1">
    <citation type="submission" date="2016-03" db="EMBL/GenBank/DDBJ databases">
        <authorList>
            <person name="Ploux O."/>
        </authorList>
    </citation>
    <scope>NUCLEOTIDE SEQUENCE [LARGE SCALE GENOMIC DNA]</scope>
    <source>
        <strain evidence="2 3">UAMH 11012</strain>
    </source>
</reference>
<keyword evidence="3" id="KW-1185">Reference proteome</keyword>
<feature type="region of interest" description="Disordered" evidence="1">
    <location>
        <begin position="501"/>
        <end position="532"/>
    </location>
</feature>
<gene>
    <name evidence="2" type="ORF">PAC_03897</name>
</gene>
<organism evidence="2 3">
    <name type="scientific">Phialocephala subalpina</name>
    <dbReference type="NCBI Taxonomy" id="576137"/>
    <lineage>
        <taxon>Eukaryota</taxon>
        <taxon>Fungi</taxon>
        <taxon>Dikarya</taxon>
        <taxon>Ascomycota</taxon>
        <taxon>Pezizomycotina</taxon>
        <taxon>Leotiomycetes</taxon>
        <taxon>Helotiales</taxon>
        <taxon>Mollisiaceae</taxon>
        <taxon>Phialocephala</taxon>
        <taxon>Phialocephala fortinii species complex</taxon>
    </lineage>
</organism>
<accession>A0A1L7WML1</accession>
<evidence type="ECO:0000256" key="1">
    <source>
        <dbReference type="SAM" id="MobiDB-lite"/>
    </source>
</evidence>
<name>A0A1L7WML1_9HELO</name>
<dbReference type="AlphaFoldDB" id="A0A1L7WML1"/>
<evidence type="ECO:0000313" key="3">
    <source>
        <dbReference type="Proteomes" id="UP000184330"/>
    </source>
</evidence>
<evidence type="ECO:0000313" key="2">
    <source>
        <dbReference type="EMBL" id="CZR54014.1"/>
    </source>
</evidence>
<feature type="compositionally biased region" description="Polar residues" evidence="1">
    <location>
        <begin position="501"/>
        <end position="524"/>
    </location>
</feature>
<dbReference type="EMBL" id="FJOG01000004">
    <property type="protein sequence ID" value="CZR54014.1"/>
    <property type="molecule type" value="Genomic_DNA"/>
</dbReference>